<evidence type="ECO:0000256" key="12">
    <source>
        <dbReference type="ARBA" id="ARBA00022840"/>
    </source>
</evidence>
<sequence length="656" mass="74870">MTKKVQADKVEMPTGIKPMLCTLIRKPFNDPEYLYEVKWDGYRIIAYHDGKAVRLDSRGGLDYTRKYPPIVEALKMLKRKVIFDGEAVVLNKEGMPDFDALQKFNGHTSGVHYYVFDILWLDGKNVMGLPLIKRRGLLAKVIGKRSDVIRISESFDAGSELFNLAKERGLEGIVAKRRDSEYVPNQRGSAWFKIPTVQRQEFVIGGWVESDRRHFRTLLFGAYKKGRLEWVGHAGGGFKDKEMPVILERLKKLETKKRPFATAVEYDGIAHWVKPELVANIRFATMTKSGRIRKPAIFEGFREDKMPAQVVSEIAMESSVEQVADSNNAIEKRKLPTMPGSNWPEVEKEKIVEQEEFNIGDCSIMLYNVEREIWKGIPKATLIQYYNNVSKFILPHLKNRPQTLLLKPKGAFGKNLFINDMEGRQPGCGKIFQADRLHPKEGKRNVIDYIVCNNLGTLLYLINVGCVDLNPWTSTILHPDEPDYVVLDLDPSDGDFQKAVQTAREIKKFLDTKKLVAFAKTSGKSGIHIFIPCKGFQHADTRKLAELIYGQIHGRLPDLTTVQESKNHRGDKVFLDPHQNDYRHTMAVAYSVRPNKRPTVSTPLDWREIKATLDAEDFTMDTILLRIKKKGDLFKGVLDPNVANQNTRILKRLMIG</sequence>
<evidence type="ECO:0000256" key="15">
    <source>
        <dbReference type="ARBA" id="ARBA00023172"/>
    </source>
</evidence>
<dbReference type="EMBL" id="JAHESC010000032">
    <property type="protein sequence ID" value="MBT1688900.1"/>
    <property type="molecule type" value="Genomic_DNA"/>
</dbReference>
<dbReference type="PROSITE" id="PS50160">
    <property type="entry name" value="DNA_LIGASE_A3"/>
    <property type="match status" value="1"/>
</dbReference>
<evidence type="ECO:0000256" key="18">
    <source>
        <dbReference type="ARBA" id="ARBA00023268"/>
    </source>
</evidence>
<keyword evidence="9" id="KW-0227">DNA damage</keyword>
<keyword evidence="4" id="KW-0808">Transferase</keyword>
<dbReference type="GO" id="GO:0003677">
    <property type="term" value="F:DNA binding"/>
    <property type="evidence" value="ECO:0007669"/>
    <property type="project" value="UniProtKB-KW"/>
</dbReference>
<organism evidence="22 23">
    <name type="scientific">Dawidia soli</name>
    <dbReference type="NCBI Taxonomy" id="2782352"/>
    <lineage>
        <taxon>Bacteria</taxon>
        <taxon>Pseudomonadati</taxon>
        <taxon>Bacteroidota</taxon>
        <taxon>Cytophagia</taxon>
        <taxon>Cytophagales</taxon>
        <taxon>Chryseotaleaceae</taxon>
        <taxon>Dawidia</taxon>
    </lineage>
</organism>
<dbReference type="InterPro" id="IPR012309">
    <property type="entry name" value="DNA_ligase_ATP-dep_C"/>
</dbReference>
<dbReference type="GO" id="GO:0006281">
    <property type="term" value="P:DNA repair"/>
    <property type="evidence" value="ECO:0007669"/>
    <property type="project" value="UniProtKB-KW"/>
</dbReference>
<dbReference type="Gene3D" id="3.30.470.30">
    <property type="entry name" value="DNA ligase/mRNA capping enzyme"/>
    <property type="match status" value="1"/>
</dbReference>
<keyword evidence="7" id="KW-0479">Metal-binding</keyword>
<keyword evidence="3 22" id="KW-0436">Ligase</keyword>
<evidence type="ECO:0000256" key="20">
    <source>
        <dbReference type="ARBA" id="ARBA00034003"/>
    </source>
</evidence>
<dbReference type="NCBIfam" id="TIGR02776">
    <property type="entry name" value="NHEJ_ligase_prk"/>
    <property type="match status" value="1"/>
</dbReference>
<protein>
    <recommendedName>
        <fullName evidence="2">DNA ligase (ATP)</fullName>
        <ecNumber evidence="2">6.5.1.1</ecNumber>
    </recommendedName>
    <alternativeName>
        <fullName evidence="19">NHEJ DNA polymerase</fullName>
    </alternativeName>
</protein>
<evidence type="ECO:0000256" key="1">
    <source>
        <dbReference type="ARBA" id="ARBA00001936"/>
    </source>
</evidence>
<evidence type="ECO:0000256" key="6">
    <source>
        <dbReference type="ARBA" id="ARBA00022722"/>
    </source>
</evidence>
<evidence type="ECO:0000256" key="2">
    <source>
        <dbReference type="ARBA" id="ARBA00012727"/>
    </source>
</evidence>
<dbReference type="Proteomes" id="UP001319180">
    <property type="component" value="Unassembled WGS sequence"/>
</dbReference>
<dbReference type="EC" id="6.5.1.1" evidence="2"/>
<comment type="cofactor">
    <cofactor evidence="1">
        <name>Mn(2+)</name>
        <dbReference type="ChEBI" id="CHEBI:29035"/>
    </cofactor>
</comment>
<keyword evidence="10" id="KW-0378">Hydrolase</keyword>
<proteinExistence type="predicted"/>
<keyword evidence="18" id="KW-0511">Multifunctional enzyme</keyword>
<dbReference type="PANTHER" id="PTHR42705:SF2">
    <property type="entry name" value="BIFUNCTIONAL NON-HOMOLOGOUS END JOINING PROTEIN LIGD"/>
    <property type="match status" value="1"/>
</dbReference>
<dbReference type="InterPro" id="IPR014146">
    <property type="entry name" value="LigD_ligase_dom"/>
</dbReference>
<evidence type="ECO:0000313" key="22">
    <source>
        <dbReference type="EMBL" id="MBT1688900.1"/>
    </source>
</evidence>
<dbReference type="PANTHER" id="PTHR42705">
    <property type="entry name" value="BIFUNCTIONAL NON-HOMOLOGOUS END JOINING PROTEIN LIGD"/>
    <property type="match status" value="1"/>
</dbReference>
<dbReference type="AlphaFoldDB" id="A0AAP2DDT7"/>
<dbReference type="Gene3D" id="3.90.920.10">
    <property type="entry name" value="DNA primase, PRIM domain"/>
    <property type="match status" value="1"/>
</dbReference>
<reference evidence="22 23" key="1">
    <citation type="submission" date="2021-05" db="EMBL/GenBank/DDBJ databases">
        <title>A Polyphasic approach of four new species of the genus Ohtaekwangia: Ohtaekwangia histidinii sp. nov., Ohtaekwangia cretensis sp. nov., Ohtaekwangia indiensis sp. nov., Ohtaekwangia reichenbachii sp. nov. from diverse environment.</title>
        <authorList>
            <person name="Octaviana S."/>
        </authorList>
    </citation>
    <scope>NUCLEOTIDE SEQUENCE [LARGE SCALE GENOMIC DNA]</scope>
    <source>
        <strain evidence="22 23">PWU37</strain>
    </source>
</reference>
<name>A0AAP2DDT7_9BACT</name>
<dbReference type="GO" id="GO:0006310">
    <property type="term" value="P:DNA recombination"/>
    <property type="evidence" value="ECO:0007669"/>
    <property type="project" value="UniProtKB-KW"/>
</dbReference>
<dbReference type="SUPFAM" id="SSF56091">
    <property type="entry name" value="DNA ligase/mRNA capping enzyme, catalytic domain"/>
    <property type="match status" value="1"/>
</dbReference>
<dbReference type="Pfam" id="PF04679">
    <property type="entry name" value="DNA_ligase_A_C"/>
    <property type="match status" value="1"/>
</dbReference>
<evidence type="ECO:0000256" key="14">
    <source>
        <dbReference type="ARBA" id="ARBA00023125"/>
    </source>
</evidence>
<dbReference type="InterPro" id="IPR052171">
    <property type="entry name" value="NHEJ_LigD"/>
</dbReference>
<evidence type="ECO:0000313" key="23">
    <source>
        <dbReference type="Proteomes" id="UP001319180"/>
    </source>
</evidence>
<evidence type="ECO:0000256" key="13">
    <source>
        <dbReference type="ARBA" id="ARBA00022932"/>
    </source>
</evidence>
<dbReference type="NCBIfam" id="TIGR02779">
    <property type="entry name" value="NHEJ_ligase_lig"/>
    <property type="match status" value="1"/>
</dbReference>
<keyword evidence="5" id="KW-0548">Nucleotidyltransferase</keyword>
<dbReference type="CDD" id="cd07971">
    <property type="entry name" value="OBF_DNA_ligase_LigD"/>
    <property type="match status" value="1"/>
</dbReference>
<feature type="domain" description="ATP-dependent DNA ligase family profile" evidence="21">
    <location>
        <begin position="104"/>
        <end position="236"/>
    </location>
</feature>
<keyword evidence="16" id="KW-0234">DNA repair</keyword>
<evidence type="ECO:0000256" key="9">
    <source>
        <dbReference type="ARBA" id="ARBA00022763"/>
    </source>
</evidence>
<evidence type="ECO:0000256" key="7">
    <source>
        <dbReference type="ARBA" id="ARBA00022723"/>
    </source>
</evidence>
<dbReference type="Pfam" id="PF01068">
    <property type="entry name" value="DNA_ligase_A_M"/>
    <property type="match status" value="1"/>
</dbReference>
<gene>
    <name evidence="22" type="primary">ligD</name>
    <name evidence="22" type="ORF">KK078_20190</name>
</gene>
<keyword evidence="17" id="KW-0464">Manganese</keyword>
<evidence type="ECO:0000256" key="5">
    <source>
        <dbReference type="ARBA" id="ARBA00022695"/>
    </source>
</evidence>
<keyword evidence="8" id="KW-0547">Nucleotide-binding</keyword>
<keyword evidence="11" id="KW-0269">Exonuclease</keyword>
<dbReference type="GO" id="GO:0046872">
    <property type="term" value="F:metal ion binding"/>
    <property type="evidence" value="ECO:0007669"/>
    <property type="project" value="UniProtKB-KW"/>
</dbReference>
<comment type="catalytic activity">
    <reaction evidence="20">
        <text>ATP + (deoxyribonucleotide)n-3'-hydroxyl + 5'-phospho-(deoxyribonucleotide)m = (deoxyribonucleotide)n+m + AMP + diphosphate.</text>
        <dbReference type="EC" id="6.5.1.1"/>
    </reaction>
</comment>
<accession>A0AAP2DDT7</accession>
<evidence type="ECO:0000256" key="3">
    <source>
        <dbReference type="ARBA" id="ARBA00022598"/>
    </source>
</evidence>
<keyword evidence="12" id="KW-0067">ATP-binding</keyword>
<dbReference type="InterPro" id="IPR012340">
    <property type="entry name" value="NA-bd_OB-fold"/>
</dbReference>
<comment type="caution">
    <text evidence="22">The sequence shown here is derived from an EMBL/GenBank/DDBJ whole genome shotgun (WGS) entry which is preliminary data.</text>
</comment>
<dbReference type="Pfam" id="PF21686">
    <property type="entry name" value="LigD_Prim-Pol"/>
    <property type="match status" value="1"/>
</dbReference>
<keyword evidence="6" id="KW-0540">Nuclease</keyword>
<evidence type="ECO:0000256" key="10">
    <source>
        <dbReference type="ARBA" id="ARBA00022801"/>
    </source>
</evidence>
<evidence type="ECO:0000256" key="11">
    <source>
        <dbReference type="ARBA" id="ARBA00022839"/>
    </source>
</evidence>
<evidence type="ECO:0000256" key="16">
    <source>
        <dbReference type="ARBA" id="ARBA00023204"/>
    </source>
</evidence>
<dbReference type="Gene3D" id="3.30.1490.70">
    <property type="match status" value="1"/>
</dbReference>
<evidence type="ECO:0000256" key="19">
    <source>
        <dbReference type="ARBA" id="ARBA00029943"/>
    </source>
</evidence>
<dbReference type="InterPro" id="IPR014143">
    <property type="entry name" value="NHEJ_ligase_prk"/>
</dbReference>
<keyword evidence="23" id="KW-1185">Reference proteome</keyword>
<keyword evidence="15" id="KW-0233">DNA recombination</keyword>
<dbReference type="InterPro" id="IPR014145">
    <property type="entry name" value="LigD_pol_dom"/>
</dbReference>
<keyword evidence="13" id="KW-0239">DNA-directed DNA polymerase</keyword>
<dbReference type="SUPFAM" id="SSF50249">
    <property type="entry name" value="Nucleic acid-binding proteins"/>
    <property type="match status" value="1"/>
</dbReference>
<keyword evidence="14" id="KW-0238">DNA-binding</keyword>
<evidence type="ECO:0000256" key="17">
    <source>
        <dbReference type="ARBA" id="ARBA00023211"/>
    </source>
</evidence>
<dbReference type="InterPro" id="IPR012310">
    <property type="entry name" value="DNA_ligase_ATP-dep_cent"/>
</dbReference>
<dbReference type="Gene3D" id="2.40.50.140">
    <property type="entry name" value="Nucleic acid-binding proteins"/>
    <property type="match status" value="1"/>
</dbReference>
<dbReference type="GO" id="GO:0004527">
    <property type="term" value="F:exonuclease activity"/>
    <property type="evidence" value="ECO:0007669"/>
    <property type="project" value="UniProtKB-KW"/>
</dbReference>
<dbReference type="RefSeq" id="WP_254092126.1">
    <property type="nucleotide sequence ID" value="NZ_JAHESC010000032.1"/>
</dbReference>
<dbReference type="CDD" id="cd07906">
    <property type="entry name" value="Adenylation_DNA_ligase_LigD_LigC"/>
    <property type="match status" value="1"/>
</dbReference>
<dbReference type="GO" id="GO:0003887">
    <property type="term" value="F:DNA-directed DNA polymerase activity"/>
    <property type="evidence" value="ECO:0007669"/>
    <property type="project" value="UniProtKB-KW"/>
</dbReference>
<evidence type="ECO:0000256" key="8">
    <source>
        <dbReference type="ARBA" id="ARBA00022741"/>
    </source>
</evidence>
<dbReference type="GO" id="GO:0005524">
    <property type="term" value="F:ATP binding"/>
    <property type="evidence" value="ECO:0007669"/>
    <property type="project" value="UniProtKB-KW"/>
</dbReference>
<evidence type="ECO:0000259" key="21">
    <source>
        <dbReference type="PROSITE" id="PS50160"/>
    </source>
</evidence>
<dbReference type="GO" id="GO:0003910">
    <property type="term" value="F:DNA ligase (ATP) activity"/>
    <property type="evidence" value="ECO:0007669"/>
    <property type="project" value="UniProtKB-EC"/>
</dbReference>
<evidence type="ECO:0000256" key="4">
    <source>
        <dbReference type="ARBA" id="ARBA00022679"/>
    </source>
</evidence>